<dbReference type="GO" id="GO:0005886">
    <property type="term" value="C:plasma membrane"/>
    <property type="evidence" value="ECO:0007669"/>
    <property type="project" value="UniProtKB-SubCell"/>
</dbReference>
<evidence type="ECO:0000256" key="9">
    <source>
        <dbReference type="ARBA" id="ARBA00023136"/>
    </source>
</evidence>
<keyword evidence="5" id="KW-0997">Cell inner membrane</keyword>
<dbReference type="Pfam" id="PF00005">
    <property type="entry name" value="ABC_tran"/>
    <property type="match status" value="1"/>
</dbReference>
<sequence length="347" mass="38774">MLEIKNLKVIFPTEKGILRAVDGLDFTLKRGQIIGLVGESGSGKSVSLLSILGLVPYPGKIQQGEIIFEGENLLKKNPAEMRDIRGKTISMVFQDPMSTLNPVFPIGEQIRESLRIHGIFRSEAKGLLSLIYGNRRKKKEYEKVLQLMKEVGISRPERRYHYYPHQFSGGMQQRALIAIALSCNPKLLLADEPTTALDVTIQAQILDLLRQINKDHGTAIIFVTHDLGVAAEFCHEIAVMYAGKLVERGPVDEIIENPKHPYTRGLLKSIPRITRKKEKLYAIPGSVPDLADIPSAGCAFYPRCEEAVPLCREAVIHLKEVKKGEFVRCIRYGGDSYNPDFLKEGAV</sequence>
<feature type="domain" description="ABC transporter" evidence="10">
    <location>
        <begin position="2"/>
        <end position="267"/>
    </location>
</feature>
<accession>A0A8A0RPL3</accession>
<evidence type="ECO:0000313" key="12">
    <source>
        <dbReference type="Proteomes" id="UP000662904"/>
    </source>
</evidence>
<evidence type="ECO:0000256" key="4">
    <source>
        <dbReference type="ARBA" id="ARBA00022475"/>
    </source>
</evidence>
<proteinExistence type="inferred from homology"/>
<dbReference type="AlphaFoldDB" id="A0A8A0RPL3"/>
<dbReference type="InterPro" id="IPR003593">
    <property type="entry name" value="AAA+_ATPase"/>
</dbReference>
<keyword evidence="9" id="KW-0472">Membrane</keyword>
<dbReference type="InterPro" id="IPR017871">
    <property type="entry name" value="ABC_transporter-like_CS"/>
</dbReference>
<dbReference type="PANTHER" id="PTHR43297">
    <property type="entry name" value="OLIGOPEPTIDE TRANSPORT ATP-BINDING PROTEIN APPD"/>
    <property type="match status" value="1"/>
</dbReference>
<protein>
    <submittedName>
        <fullName evidence="11">Oligopeptide transport ATP-binding protein OppD</fullName>
    </submittedName>
</protein>
<evidence type="ECO:0000256" key="6">
    <source>
        <dbReference type="ARBA" id="ARBA00022741"/>
    </source>
</evidence>
<keyword evidence="3" id="KW-0813">Transport</keyword>
<dbReference type="InterPro" id="IPR027417">
    <property type="entry name" value="P-loop_NTPase"/>
</dbReference>
<dbReference type="KEGG" id="kme:H0A61_01812"/>
<evidence type="ECO:0000256" key="8">
    <source>
        <dbReference type="ARBA" id="ARBA00022967"/>
    </source>
</evidence>
<evidence type="ECO:0000256" key="5">
    <source>
        <dbReference type="ARBA" id="ARBA00022519"/>
    </source>
</evidence>
<dbReference type="PROSITE" id="PS00211">
    <property type="entry name" value="ABC_TRANSPORTER_1"/>
    <property type="match status" value="1"/>
</dbReference>
<dbReference type="RefSeq" id="WP_206706809.1">
    <property type="nucleotide sequence ID" value="NZ_CP059066.1"/>
</dbReference>
<dbReference type="Proteomes" id="UP000662904">
    <property type="component" value="Chromosome"/>
</dbReference>
<dbReference type="PROSITE" id="PS50893">
    <property type="entry name" value="ABC_TRANSPORTER_2"/>
    <property type="match status" value="1"/>
</dbReference>
<name>A0A8A0RPL3_9FIRM</name>
<keyword evidence="4" id="KW-1003">Cell membrane</keyword>
<dbReference type="PANTHER" id="PTHR43297:SF14">
    <property type="entry name" value="ATPASE AAA-TYPE CORE DOMAIN-CONTAINING PROTEIN"/>
    <property type="match status" value="1"/>
</dbReference>
<keyword evidence="8" id="KW-1278">Translocase</keyword>
<dbReference type="Gene3D" id="3.40.50.300">
    <property type="entry name" value="P-loop containing nucleotide triphosphate hydrolases"/>
    <property type="match status" value="1"/>
</dbReference>
<keyword evidence="6" id="KW-0547">Nucleotide-binding</keyword>
<dbReference type="InterPro" id="IPR003439">
    <property type="entry name" value="ABC_transporter-like_ATP-bd"/>
</dbReference>
<evidence type="ECO:0000256" key="3">
    <source>
        <dbReference type="ARBA" id="ARBA00022448"/>
    </source>
</evidence>
<dbReference type="GO" id="GO:0015833">
    <property type="term" value="P:peptide transport"/>
    <property type="evidence" value="ECO:0007669"/>
    <property type="project" value="InterPro"/>
</dbReference>
<dbReference type="GO" id="GO:0005524">
    <property type="term" value="F:ATP binding"/>
    <property type="evidence" value="ECO:0007669"/>
    <property type="project" value="UniProtKB-KW"/>
</dbReference>
<dbReference type="EMBL" id="CP059066">
    <property type="protein sequence ID" value="QSQ09449.1"/>
    <property type="molecule type" value="Genomic_DNA"/>
</dbReference>
<dbReference type="InterPro" id="IPR050388">
    <property type="entry name" value="ABC_Ni/Peptide_Import"/>
</dbReference>
<reference evidence="11" key="1">
    <citation type="submission" date="2020-07" db="EMBL/GenBank/DDBJ databases">
        <title>Koleobacter methoxysyntrophicus gen. nov., sp. nov., a novel anaerobic bacterium isolated from deep subsurface oil field and proposal of Koleobacterales ord. nov. in the phylum Firmicutes.</title>
        <authorList>
            <person name="Sakamoto S."/>
            <person name="Tamaki H."/>
        </authorList>
    </citation>
    <scope>NUCLEOTIDE SEQUENCE</scope>
    <source>
        <strain evidence="11">NRmbB1</strain>
    </source>
</reference>
<dbReference type="CDD" id="cd03257">
    <property type="entry name" value="ABC_NikE_OppD_transporters"/>
    <property type="match status" value="1"/>
</dbReference>
<evidence type="ECO:0000259" key="10">
    <source>
        <dbReference type="PROSITE" id="PS50893"/>
    </source>
</evidence>
<gene>
    <name evidence="11" type="primary">oppD_6</name>
    <name evidence="11" type="ORF">H0A61_01812</name>
</gene>
<keyword evidence="7 11" id="KW-0067">ATP-binding</keyword>
<evidence type="ECO:0000313" key="11">
    <source>
        <dbReference type="EMBL" id="QSQ09449.1"/>
    </source>
</evidence>
<evidence type="ECO:0000256" key="7">
    <source>
        <dbReference type="ARBA" id="ARBA00022840"/>
    </source>
</evidence>
<keyword evidence="12" id="KW-1185">Reference proteome</keyword>
<comment type="subcellular location">
    <subcellularLocation>
        <location evidence="1">Cell membrane</location>
        <topology evidence="1">Peripheral membrane protein</topology>
    </subcellularLocation>
</comment>
<dbReference type="NCBIfam" id="TIGR01727">
    <property type="entry name" value="oligo_HPY"/>
    <property type="match status" value="1"/>
</dbReference>
<evidence type="ECO:0000256" key="2">
    <source>
        <dbReference type="ARBA" id="ARBA00005417"/>
    </source>
</evidence>
<evidence type="ECO:0000256" key="1">
    <source>
        <dbReference type="ARBA" id="ARBA00004202"/>
    </source>
</evidence>
<dbReference type="SUPFAM" id="SSF52540">
    <property type="entry name" value="P-loop containing nucleoside triphosphate hydrolases"/>
    <property type="match status" value="1"/>
</dbReference>
<dbReference type="GO" id="GO:0016887">
    <property type="term" value="F:ATP hydrolysis activity"/>
    <property type="evidence" value="ECO:0007669"/>
    <property type="project" value="InterPro"/>
</dbReference>
<dbReference type="Pfam" id="PF08352">
    <property type="entry name" value="oligo_HPY"/>
    <property type="match status" value="1"/>
</dbReference>
<organism evidence="11 12">
    <name type="scientific">Koleobacter methoxysyntrophicus</name>
    <dbReference type="NCBI Taxonomy" id="2751313"/>
    <lineage>
        <taxon>Bacteria</taxon>
        <taxon>Bacillati</taxon>
        <taxon>Bacillota</taxon>
        <taxon>Clostridia</taxon>
        <taxon>Koleobacterales</taxon>
        <taxon>Koleobacteraceae</taxon>
        <taxon>Koleobacter</taxon>
    </lineage>
</organism>
<dbReference type="FunFam" id="3.40.50.300:FF:000016">
    <property type="entry name" value="Oligopeptide ABC transporter ATP-binding component"/>
    <property type="match status" value="1"/>
</dbReference>
<comment type="similarity">
    <text evidence="2">Belongs to the ABC transporter superfamily.</text>
</comment>
<dbReference type="SMART" id="SM00382">
    <property type="entry name" value="AAA"/>
    <property type="match status" value="1"/>
</dbReference>
<dbReference type="InterPro" id="IPR013563">
    <property type="entry name" value="Oligopep_ABC_C"/>
</dbReference>